<evidence type="ECO:0000313" key="14">
    <source>
        <dbReference type="Proteomes" id="UP000295184"/>
    </source>
</evidence>
<dbReference type="Pfam" id="PF00117">
    <property type="entry name" value="GATase"/>
    <property type="match status" value="1"/>
</dbReference>
<evidence type="ECO:0000256" key="7">
    <source>
        <dbReference type="ARBA" id="ARBA00023239"/>
    </source>
</evidence>
<dbReference type="EC" id="3.5.1.2" evidence="10"/>
<keyword evidence="10" id="KW-0963">Cytoplasm</keyword>
<dbReference type="PANTHER" id="PTHR42701:SF1">
    <property type="entry name" value="IMIDAZOLE GLYCEROL PHOSPHATE SYNTHASE SUBUNIT HISH"/>
    <property type="match status" value="1"/>
</dbReference>
<evidence type="ECO:0000256" key="2">
    <source>
        <dbReference type="ARBA" id="ARBA00011152"/>
    </source>
</evidence>
<comment type="catalytic activity">
    <reaction evidence="8 10">
        <text>5-[(5-phospho-1-deoxy-D-ribulos-1-ylimino)methylamino]-1-(5-phospho-beta-D-ribosyl)imidazole-4-carboxamide + L-glutamine = D-erythro-1-(imidazol-4-yl)glycerol 3-phosphate + 5-amino-1-(5-phospho-beta-D-ribosyl)imidazole-4-carboxamide + L-glutamate + H(+)</text>
        <dbReference type="Rhea" id="RHEA:24793"/>
        <dbReference type="ChEBI" id="CHEBI:15378"/>
        <dbReference type="ChEBI" id="CHEBI:29985"/>
        <dbReference type="ChEBI" id="CHEBI:58278"/>
        <dbReference type="ChEBI" id="CHEBI:58359"/>
        <dbReference type="ChEBI" id="CHEBI:58475"/>
        <dbReference type="ChEBI" id="CHEBI:58525"/>
        <dbReference type="EC" id="4.3.2.10"/>
    </reaction>
</comment>
<feature type="active site" description="Nucleophile" evidence="10 11">
    <location>
        <position position="82"/>
    </location>
</feature>
<dbReference type="InterPro" id="IPR010139">
    <property type="entry name" value="Imidazole-glycPsynth_HisH"/>
</dbReference>
<dbReference type="PIRSF" id="PIRSF000495">
    <property type="entry name" value="Amidotransf_hisH"/>
    <property type="match status" value="1"/>
</dbReference>
<dbReference type="GO" id="GO:0000107">
    <property type="term" value="F:imidazoleglycerol-phosphate synthase activity"/>
    <property type="evidence" value="ECO:0007669"/>
    <property type="project" value="UniProtKB-UniRule"/>
</dbReference>
<feature type="domain" description="Glutamine amidotransferase" evidence="12">
    <location>
        <begin position="7"/>
        <end position="211"/>
    </location>
</feature>
<dbReference type="UniPathway" id="UPA00031">
    <property type="reaction ID" value="UER00010"/>
</dbReference>
<gene>
    <name evidence="10" type="primary">hisH</name>
    <name evidence="13" type="ORF">EDD77_13918</name>
</gene>
<proteinExistence type="inferred from homology"/>
<keyword evidence="7 10" id="KW-0456">Lyase</keyword>
<evidence type="ECO:0000256" key="8">
    <source>
        <dbReference type="ARBA" id="ARBA00047838"/>
    </source>
</evidence>
<dbReference type="PROSITE" id="PS51273">
    <property type="entry name" value="GATASE_TYPE_1"/>
    <property type="match status" value="1"/>
</dbReference>
<reference evidence="13 14" key="1">
    <citation type="submission" date="2019-03" db="EMBL/GenBank/DDBJ databases">
        <title>Genomic Encyclopedia of Type Strains, Phase IV (KMG-IV): sequencing the most valuable type-strain genomes for metagenomic binning, comparative biology and taxonomic classification.</title>
        <authorList>
            <person name="Goeker M."/>
        </authorList>
    </citation>
    <scope>NUCLEOTIDE SEQUENCE [LARGE SCALE GENOMIC DNA]</scope>
    <source>
        <strain evidence="13 14">DSM 100451</strain>
    </source>
</reference>
<dbReference type="Proteomes" id="UP000295184">
    <property type="component" value="Unassembled WGS sequence"/>
</dbReference>
<dbReference type="GO" id="GO:0005737">
    <property type="term" value="C:cytoplasm"/>
    <property type="evidence" value="ECO:0007669"/>
    <property type="project" value="UniProtKB-SubCell"/>
</dbReference>
<dbReference type="NCBIfam" id="TIGR01855">
    <property type="entry name" value="IMP_synth_hisH"/>
    <property type="match status" value="1"/>
</dbReference>
<dbReference type="RefSeq" id="WP_058966014.1">
    <property type="nucleotide sequence ID" value="NZ_CABKVM010000019.1"/>
</dbReference>
<feature type="active site" evidence="10 11">
    <location>
        <position position="196"/>
    </location>
</feature>
<name>A0A4R1QHB9_9FIRM</name>
<keyword evidence="6 10" id="KW-0368">Histidine biosynthesis</keyword>
<keyword evidence="13" id="KW-0808">Transferase</keyword>
<comment type="pathway">
    <text evidence="1 10">Amino-acid biosynthesis; L-histidine biosynthesis; L-histidine from 5-phospho-alpha-D-ribose 1-diphosphate: step 5/9.</text>
</comment>
<evidence type="ECO:0000256" key="3">
    <source>
        <dbReference type="ARBA" id="ARBA00022605"/>
    </source>
</evidence>
<comment type="caution">
    <text evidence="13">The sequence shown here is derived from an EMBL/GenBank/DDBJ whole genome shotgun (WGS) entry which is preliminary data.</text>
</comment>
<comment type="catalytic activity">
    <reaction evidence="9 10">
        <text>L-glutamine + H2O = L-glutamate + NH4(+)</text>
        <dbReference type="Rhea" id="RHEA:15889"/>
        <dbReference type="ChEBI" id="CHEBI:15377"/>
        <dbReference type="ChEBI" id="CHEBI:28938"/>
        <dbReference type="ChEBI" id="CHEBI:29985"/>
        <dbReference type="ChEBI" id="CHEBI:58359"/>
        <dbReference type="EC" id="3.5.1.2"/>
    </reaction>
</comment>
<dbReference type="OrthoDB" id="9807137at2"/>
<dbReference type="InterPro" id="IPR017926">
    <property type="entry name" value="GATASE"/>
</dbReference>
<dbReference type="EMBL" id="SLUM01000039">
    <property type="protein sequence ID" value="TCL52949.1"/>
    <property type="molecule type" value="Genomic_DNA"/>
</dbReference>
<evidence type="ECO:0000256" key="9">
    <source>
        <dbReference type="ARBA" id="ARBA00049534"/>
    </source>
</evidence>
<dbReference type="InterPro" id="IPR029062">
    <property type="entry name" value="Class_I_gatase-like"/>
</dbReference>
<evidence type="ECO:0000256" key="11">
    <source>
        <dbReference type="PIRSR" id="PIRSR000495-1"/>
    </source>
</evidence>
<evidence type="ECO:0000259" key="12">
    <source>
        <dbReference type="Pfam" id="PF00117"/>
    </source>
</evidence>
<comment type="subunit">
    <text evidence="2 10">Heterodimer of HisH and HisF.</text>
</comment>
<keyword evidence="5 10" id="KW-0315">Glutamine amidotransferase</keyword>
<evidence type="ECO:0000313" key="13">
    <source>
        <dbReference type="EMBL" id="TCL52949.1"/>
    </source>
</evidence>
<evidence type="ECO:0000256" key="1">
    <source>
        <dbReference type="ARBA" id="ARBA00005091"/>
    </source>
</evidence>
<dbReference type="PROSITE" id="PS51274">
    <property type="entry name" value="GATASE_COBBQ"/>
    <property type="match status" value="1"/>
</dbReference>
<dbReference type="AlphaFoldDB" id="A0A4R1QHB9"/>
<dbReference type="GO" id="GO:0016829">
    <property type="term" value="F:lyase activity"/>
    <property type="evidence" value="ECO:0007669"/>
    <property type="project" value="UniProtKB-KW"/>
</dbReference>
<dbReference type="EC" id="4.3.2.10" evidence="10"/>
<organism evidence="13 14">
    <name type="scientific">Allofournierella massiliensis</name>
    <dbReference type="NCBI Taxonomy" id="1650663"/>
    <lineage>
        <taxon>Bacteria</taxon>
        <taxon>Bacillati</taxon>
        <taxon>Bacillota</taxon>
        <taxon>Clostridia</taxon>
        <taxon>Eubacteriales</taxon>
        <taxon>Oscillospiraceae</taxon>
        <taxon>Allofournierella</taxon>
    </lineage>
</organism>
<dbReference type="STRING" id="1650663.GCA_001486665_02817"/>
<protein>
    <recommendedName>
        <fullName evidence="10">Imidazole glycerol phosphate synthase subunit HisH</fullName>
        <ecNumber evidence="10">4.3.2.10</ecNumber>
    </recommendedName>
    <alternativeName>
        <fullName evidence="10">IGP synthase glutaminase subunit</fullName>
        <ecNumber evidence="10">3.5.1.2</ecNumber>
    </alternativeName>
    <alternativeName>
        <fullName evidence="10">IGP synthase subunit HisH</fullName>
    </alternativeName>
    <alternativeName>
        <fullName evidence="10">ImGP synthase subunit HisH</fullName>
        <shortName evidence="10">IGPS subunit HisH</shortName>
    </alternativeName>
</protein>
<evidence type="ECO:0000256" key="4">
    <source>
        <dbReference type="ARBA" id="ARBA00022801"/>
    </source>
</evidence>
<dbReference type="Gene3D" id="3.40.50.880">
    <property type="match status" value="1"/>
</dbReference>
<dbReference type="GO" id="GO:0004359">
    <property type="term" value="F:glutaminase activity"/>
    <property type="evidence" value="ECO:0007669"/>
    <property type="project" value="UniProtKB-EC"/>
</dbReference>
<keyword evidence="3 10" id="KW-0028">Amino-acid biosynthesis</keyword>
<accession>A0A4R1QHB9</accession>
<dbReference type="HAMAP" id="MF_00278">
    <property type="entry name" value="HisH"/>
    <property type="match status" value="1"/>
</dbReference>
<dbReference type="GO" id="GO:0000105">
    <property type="term" value="P:L-histidine biosynthetic process"/>
    <property type="evidence" value="ECO:0007669"/>
    <property type="project" value="UniProtKB-UniRule"/>
</dbReference>
<keyword evidence="4 10" id="KW-0378">Hydrolase</keyword>
<dbReference type="SUPFAM" id="SSF52317">
    <property type="entry name" value="Class I glutamine amidotransferase-like"/>
    <property type="match status" value="1"/>
</dbReference>
<dbReference type="PANTHER" id="PTHR42701">
    <property type="entry name" value="IMIDAZOLE GLYCEROL PHOSPHATE SYNTHASE SUBUNIT HISH"/>
    <property type="match status" value="1"/>
</dbReference>
<evidence type="ECO:0000256" key="5">
    <source>
        <dbReference type="ARBA" id="ARBA00022962"/>
    </source>
</evidence>
<evidence type="ECO:0000256" key="10">
    <source>
        <dbReference type="HAMAP-Rule" id="MF_00278"/>
    </source>
</evidence>
<comment type="subcellular location">
    <subcellularLocation>
        <location evidence="10">Cytoplasm</location>
    </subcellularLocation>
</comment>
<comment type="function">
    <text evidence="10">IGPS catalyzes the conversion of PRFAR and glutamine to IGP, AICAR and glutamate. The HisH subunit catalyzes the hydrolysis of glutamine to glutamate and ammonia as part of the synthesis of IGP and AICAR. The resulting ammonia molecule is channeled to the active site of HisF.</text>
</comment>
<feature type="active site" evidence="10 11">
    <location>
        <position position="198"/>
    </location>
</feature>
<sequence length="217" mass="22836">MHPTVTIVDYGRSNLLSVQRALEYCGATVEYASTPEQVAAAGALVLPGVGAFADGMNLLRESGLARAVCTRARQGVPLLGICLGMQFLFDSSSEGGITPGLGLLPGTVEAIPGHTTQGQPLRVPHIGWAPLYPAQQREGFSGSTLEAIPVKSQVYFVHGYRAMPAHQADRLADTLYGGHRICAAVQRGNITGVQFHPEKSGEVGLAILRTFLGSCPA</sequence>
<evidence type="ECO:0000256" key="6">
    <source>
        <dbReference type="ARBA" id="ARBA00023102"/>
    </source>
</evidence>
<dbReference type="CDD" id="cd01748">
    <property type="entry name" value="GATase1_IGP_Synthase"/>
    <property type="match status" value="1"/>
</dbReference>